<dbReference type="InterPro" id="IPR027417">
    <property type="entry name" value="P-loop_NTPase"/>
</dbReference>
<proteinExistence type="predicted"/>
<comment type="caution">
    <text evidence="2">The sequence shown here is derived from an EMBL/GenBank/DDBJ whole genome shotgun (WGS) entry which is preliminary data.</text>
</comment>
<dbReference type="PANTHER" id="PTHR13696:SF52">
    <property type="entry name" value="PARA FAMILY PROTEIN CT_582"/>
    <property type="match status" value="1"/>
</dbReference>
<feature type="domain" description="AAA" evidence="1">
    <location>
        <begin position="1"/>
        <end position="161"/>
    </location>
</feature>
<dbReference type="CDD" id="cd02042">
    <property type="entry name" value="ParAB_family"/>
    <property type="match status" value="1"/>
</dbReference>
<dbReference type="InterPro" id="IPR050678">
    <property type="entry name" value="DNA_Partitioning_ATPase"/>
</dbReference>
<sequence>MRVLATYNIKGGVGKTAAAVNLAWLAAKSGRRTLVWDLDPQGAATYYFRIKPKVKGGGEGLVSGRRNLDDLIKATDFPYLDLLPADFSYRSLDLLLDQEKKPTRRLRKVLKPLSGQYDVIFLDCPPSISLVSEAVFIAADALLVPVIPTTLSLRTLEQLYAFRVRQELDDLAVLPFFSMVDRRKGLHRQIVAELPGQWPDLLTAAIPYASEVERMGVEKAPLGSFAGCCAAALAFEDLWDDILKRLSIGKFYEF</sequence>
<dbReference type="Pfam" id="PF13614">
    <property type="entry name" value="AAA_31"/>
    <property type="match status" value="1"/>
</dbReference>
<dbReference type="Proteomes" id="UP000035068">
    <property type="component" value="Unassembled WGS sequence"/>
</dbReference>
<dbReference type="Gene3D" id="3.40.50.300">
    <property type="entry name" value="P-loop containing nucleotide triphosphate hydrolases"/>
    <property type="match status" value="1"/>
</dbReference>
<gene>
    <name evidence="2" type="ORF">GFER_08465</name>
</gene>
<evidence type="ECO:0000259" key="1">
    <source>
        <dbReference type="Pfam" id="PF13614"/>
    </source>
</evidence>
<keyword evidence="3" id="KW-1185">Reference proteome</keyword>
<evidence type="ECO:0000313" key="2">
    <source>
        <dbReference type="EMBL" id="KIH77062.1"/>
    </source>
</evidence>
<reference evidence="2 3" key="1">
    <citation type="submission" date="2014-12" db="EMBL/GenBank/DDBJ databases">
        <title>Genomes of Geoalkalibacter ferrihydriticus and Geoalkalibacter subterraneus, two haloalkaliphilic metal-reducing members of the Geobacteraceae.</title>
        <authorList>
            <person name="Badalamenti J.P."/>
            <person name="Torres C.I."/>
            <person name="Krajmalnik-Brown R."/>
            <person name="Bond D.R."/>
        </authorList>
    </citation>
    <scope>NUCLEOTIDE SEQUENCE [LARGE SCALE GENOMIC DNA]</scope>
    <source>
        <strain evidence="2 3">DSM 17813</strain>
    </source>
</reference>
<organism evidence="2 3">
    <name type="scientific">Geoalkalibacter ferrihydriticus DSM 17813</name>
    <dbReference type="NCBI Taxonomy" id="1121915"/>
    <lineage>
        <taxon>Bacteria</taxon>
        <taxon>Pseudomonadati</taxon>
        <taxon>Thermodesulfobacteriota</taxon>
        <taxon>Desulfuromonadia</taxon>
        <taxon>Desulfuromonadales</taxon>
        <taxon>Geoalkalibacteraceae</taxon>
        <taxon>Geoalkalibacter</taxon>
    </lineage>
</organism>
<accession>A0A0C2HWA3</accession>
<evidence type="ECO:0000313" key="3">
    <source>
        <dbReference type="Proteomes" id="UP000035068"/>
    </source>
</evidence>
<dbReference type="AlphaFoldDB" id="A0A0C2HWA3"/>
<dbReference type="EMBL" id="JWJD01000002">
    <property type="protein sequence ID" value="KIH77062.1"/>
    <property type="molecule type" value="Genomic_DNA"/>
</dbReference>
<dbReference type="RefSeq" id="WP_040098330.1">
    <property type="nucleotide sequence ID" value="NZ_JWJD01000002.1"/>
</dbReference>
<protein>
    <submittedName>
        <fullName evidence="2">Cobyrinic acid a,c-diamide synthase</fullName>
    </submittedName>
</protein>
<name>A0A0C2HWA3_9BACT</name>
<dbReference type="InterPro" id="IPR025669">
    <property type="entry name" value="AAA_dom"/>
</dbReference>
<dbReference type="PANTHER" id="PTHR13696">
    <property type="entry name" value="P-LOOP CONTAINING NUCLEOSIDE TRIPHOSPHATE HYDROLASE"/>
    <property type="match status" value="1"/>
</dbReference>
<dbReference type="SUPFAM" id="SSF52540">
    <property type="entry name" value="P-loop containing nucleoside triphosphate hydrolases"/>
    <property type="match status" value="1"/>
</dbReference>